<dbReference type="InterPro" id="IPR029787">
    <property type="entry name" value="Nucleotide_cyclase"/>
</dbReference>
<dbReference type="InterPro" id="IPR029016">
    <property type="entry name" value="GAF-like_dom_sf"/>
</dbReference>
<dbReference type="InterPro" id="IPR052155">
    <property type="entry name" value="Biofilm_reg_signaling"/>
</dbReference>
<dbReference type="InterPro" id="IPR000160">
    <property type="entry name" value="GGDEF_dom"/>
</dbReference>
<evidence type="ECO:0000313" key="4">
    <source>
        <dbReference type="EMBL" id="NMQ17981.1"/>
    </source>
</evidence>
<dbReference type="InterPro" id="IPR035965">
    <property type="entry name" value="PAS-like_dom_sf"/>
</dbReference>
<dbReference type="InterPro" id="IPR001633">
    <property type="entry name" value="EAL_dom"/>
</dbReference>
<dbReference type="SMART" id="SM00052">
    <property type="entry name" value="EAL"/>
    <property type="match status" value="1"/>
</dbReference>
<dbReference type="Pfam" id="PF13185">
    <property type="entry name" value="GAF_2"/>
    <property type="match status" value="1"/>
</dbReference>
<dbReference type="InterPro" id="IPR043128">
    <property type="entry name" value="Rev_trsase/Diguanyl_cyclase"/>
</dbReference>
<gene>
    <name evidence="4" type="ORF">E4P82_01460</name>
</gene>
<feature type="domain" description="GGDEF" evidence="3">
    <location>
        <begin position="362"/>
        <end position="495"/>
    </location>
</feature>
<protein>
    <submittedName>
        <fullName evidence="4">EAL domain-containing protein</fullName>
    </submittedName>
</protein>
<dbReference type="InterPro" id="IPR003018">
    <property type="entry name" value="GAF"/>
</dbReference>
<dbReference type="PIRSF" id="PIRSF005925">
    <property type="entry name" value="Dos"/>
    <property type="match status" value="1"/>
</dbReference>
<dbReference type="InterPro" id="IPR000014">
    <property type="entry name" value="PAS"/>
</dbReference>
<dbReference type="PANTHER" id="PTHR44757">
    <property type="entry name" value="DIGUANYLATE CYCLASE DGCP"/>
    <property type="match status" value="1"/>
</dbReference>
<feature type="domain" description="PAC" evidence="1">
    <location>
        <begin position="276"/>
        <end position="330"/>
    </location>
</feature>
<evidence type="ECO:0000313" key="5">
    <source>
        <dbReference type="Proteomes" id="UP000760480"/>
    </source>
</evidence>
<evidence type="ECO:0000259" key="1">
    <source>
        <dbReference type="PROSITE" id="PS50113"/>
    </source>
</evidence>
<dbReference type="PANTHER" id="PTHR44757:SF2">
    <property type="entry name" value="BIOFILM ARCHITECTURE MAINTENANCE PROTEIN MBAA"/>
    <property type="match status" value="1"/>
</dbReference>
<dbReference type="NCBIfam" id="TIGR00229">
    <property type="entry name" value="sensory_box"/>
    <property type="match status" value="1"/>
</dbReference>
<reference evidence="4 5" key="1">
    <citation type="submission" date="2019-03" db="EMBL/GenBank/DDBJ databases">
        <title>Metabolic reconstructions from genomes of highly enriched 'Candidatus Accumulibacter' and 'Candidatus Competibacter' bioreactor populations.</title>
        <authorList>
            <person name="Annavajhala M.K."/>
            <person name="Welles L."/>
            <person name="Abbas B."/>
            <person name="Sorokin D."/>
            <person name="Park H."/>
            <person name="Van Loosdrecht M."/>
            <person name="Chandran K."/>
        </authorList>
    </citation>
    <scope>NUCLEOTIDE SEQUENCE [LARGE SCALE GENOMIC DNA]</scope>
    <source>
        <strain evidence="4 5">SBR_G</strain>
    </source>
</reference>
<proteinExistence type="predicted"/>
<dbReference type="InterPro" id="IPR000700">
    <property type="entry name" value="PAS-assoc_C"/>
</dbReference>
<dbReference type="Gene3D" id="3.30.70.270">
    <property type="match status" value="1"/>
</dbReference>
<feature type="domain" description="EAL" evidence="2">
    <location>
        <begin position="504"/>
        <end position="759"/>
    </location>
</feature>
<dbReference type="InterPro" id="IPR035919">
    <property type="entry name" value="EAL_sf"/>
</dbReference>
<dbReference type="Pfam" id="PF00563">
    <property type="entry name" value="EAL"/>
    <property type="match status" value="1"/>
</dbReference>
<evidence type="ECO:0000259" key="2">
    <source>
        <dbReference type="PROSITE" id="PS50883"/>
    </source>
</evidence>
<evidence type="ECO:0000259" key="3">
    <source>
        <dbReference type="PROSITE" id="PS50887"/>
    </source>
</evidence>
<organism evidence="4 5">
    <name type="scientific">Candidatus Competibacter phosphatis</name>
    <dbReference type="NCBI Taxonomy" id="221280"/>
    <lineage>
        <taxon>Bacteria</taxon>
        <taxon>Pseudomonadati</taxon>
        <taxon>Pseudomonadota</taxon>
        <taxon>Gammaproteobacteria</taxon>
        <taxon>Candidatus Competibacteraceae</taxon>
        <taxon>Candidatus Competibacter</taxon>
    </lineage>
</organism>
<dbReference type="SUPFAM" id="SSF55785">
    <property type="entry name" value="PYP-like sensor domain (PAS domain)"/>
    <property type="match status" value="1"/>
</dbReference>
<sequence length="762" mass="85308">MRPEGIVLHPLQPSFPLSPLIAHPHGSRDLKVRLEEIAQVFSLVGTGRSLREALDELCRLIERWMPDAYCSILLLEEGRWLRHSGSVRLPAEYIRQVDGLEIGPEAGSCGAAAWQKRQIIVSDIDTHPYWRNARDIARCFGLAACWSTPILSDDQSVLGTFAVYYHEKREPTEAELNLIDQVIGTARLLLELHRTEAELRQSQQMLQTILDNVPVRIFWKDRESRYLGANRLFLQDTRLAHLDDLCGKTDFDLPLDPITAARYHADDRTVMESGQAKLDFEELGRHADDSEAWFHTSKAPLIDAKGHIIGVLGAYADITAQKQAEAQIRQLAYYDTLTGLPNRRLLLDRLDQALAVANRAGHKVIVLFVDLDHFKRINDSLGHAAGDVCLRQVARLLSAVVRQEDTIGRLGGDEFLVVLPDARHGRDAVRVANLIQQALARPLPIMGHEFRLGTSIGISIFPDDGRDAETLIKNADTAMYRAKENDRDGYQFYTSDLNAPVLAALETEAALRGALERNELLLYYQPRVELASGRLIGLEALVRWQRPGFLDLLPPAEFIPLAEDRRLIGQLDEWVLREACQQNRVWRLAGLSVVPIAVNLSARQISTRALPATIATILAETELEPGDLELEMRGEALLADTGFLRRLLQNLRAQGVRCGIDDFGGSSFNPRCLCDLPVHQLSIDRSFLQNLTQDADNRVIIGMLIDMGRALGITVMAKGVETVEQLAFLRARQCDGIQGFLTSKPAPAVEAMQWLQQPTWHF</sequence>
<dbReference type="Gene3D" id="3.30.450.40">
    <property type="match status" value="1"/>
</dbReference>
<dbReference type="Pfam" id="PF08448">
    <property type="entry name" value="PAS_4"/>
    <property type="match status" value="1"/>
</dbReference>
<dbReference type="NCBIfam" id="TIGR00254">
    <property type="entry name" value="GGDEF"/>
    <property type="match status" value="1"/>
</dbReference>
<dbReference type="PROSITE" id="PS50113">
    <property type="entry name" value="PAC"/>
    <property type="match status" value="1"/>
</dbReference>
<dbReference type="EMBL" id="SPMZ01000004">
    <property type="protein sequence ID" value="NMQ17981.1"/>
    <property type="molecule type" value="Genomic_DNA"/>
</dbReference>
<dbReference type="CDD" id="cd01949">
    <property type="entry name" value="GGDEF"/>
    <property type="match status" value="1"/>
</dbReference>
<keyword evidence="5" id="KW-1185">Reference proteome</keyword>
<dbReference type="PROSITE" id="PS50887">
    <property type="entry name" value="GGDEF"/>
    <property type="match status" value="1"/>
</dbReference>
<comment type="caution">
    <text evidence="4">The sequence shown here is derived from an EMBL/GenBank/DDBJ whole genome shotgun (WGS) entry which is preliminary data.</text>
</comment>
<dbReference type="InterPro" id="IPR012226">
    <property type="entry name" value="Diguanyl_cyclase/Pdiesterase"/>
</dbReference>
<dbReference type="CDD" id="cd01948">
    <property type="entry name" value="EAL"/>
    <property type="match status" value="1"/>
</dbReference>
<dbReference type="Gene3D" id="3.20.20.450">
    <property type="entry name" value="EAL domain"/>
    <property type="match status" value="1"/>
</dbReference>
<dbReference type="Proteomes" id="UP000760480">
    <property type="component" value="Unassembled WGS sequence"/>
</dbReference>
<name>A0ABX1TF38_9GAMM</name>
<dbReference type="SUPFAM" id="SSF55073">
    <property type="entry name" value="Nucleotide cyclase"/>
    <property type="match status" value="1"/>
</dbReference>
<dbReference type="SMART" id="SM00065">
    <property type="entry name" value="GAF"/>
    <property type="match status" value="1"/>
</dbReference>
<dbReference type="InterPro" id="IPR013656">
    <property type="entry name" value="PAS_4"/>
</dbReference>
<dbReference type="PROSITE" id="PS50883">
    <property type="entry name" value="EAL"/>
    <property type="match status" value="1"/>
</dbReference>
<dbReference type="Gene3D" id="3.30.450.20">
    <property type="entry name" value="PAS domain"/>
    <property type="match status" value="1"/>
</dbReference>
<dbReference type="SMART" id="SM00267">
    <property type="entry name" value="GGDEF"/>
    <property type="match status" value="1"/>
</dbReference>
<dbReference type="SUPFAM" id="SSF55781">
    <property type="entry name" value="GAF domain-like"/>
    <property type="match status" value="1"/>
</dbReference>
<dbReference type="SUPFAM" id="SSF141868">
    <property type="entry name" value="EAL domain-like"/>
    <property type="match status" value="1"/>
</dbReference>
<accession>A0ABX1TF38</accession>
<dbReference type="Pfam" id="PF00990">
    <property type="entry name" value="GGDEF"/>
    <property type="match status" value="1"/>
</dbReference>